<dbReference type="InterPro" id="IPR035078">
    <property type="entry name" value="PEP_carboxykinase_GTP_N"/>
</dbReference>
<dbReference type="SUPFAM" id="SSF53795">
    <property type="entry name" value="PEP carboxykinase-like"/>
    <property type="match status" value="1"/>
</dbReference>
<evidence type="ECO:0000256" key="3">
    <source>
        <dbReference type="ARBA" id="ARBA00022432"/>
    </source>
</evidence>
<feature type="domain" description="Phosphoenolpyruvate carboxykinase C-terminal P-loop" evidence="11">
    <location>
        <begin position="238"/>
        <end position="606"/>
    </location>
</feature>
<sequence length="620" mass="68295">MTDSSQHVAALRDVSIDAVREFTLEWADVTTPDRIEVISAADDARLIDEALAAGELLRAGEGRYYSRSHPKDTARSEERTVVATGRASDKGVYNNWHSADEIVDIQRTRMRGASVGKTMYVVPYIMAVPGTPLASFGAGVQLTDDRTVVLQMIRMARVGLHLFDDLDDPSFFVRSVHVTGDLDAVGQSTPNDARLFATIADRRTILHFGSAYGGNALLGKIAHALRQSAYDGWQSGKFLAEQFMLLGIVDTHTGQKHHICGGFPSASGKTNLAMTLAPDALGDRYRVEFYGDDIAWLWVGDDGHLYGMNPENGVFGVAKDTNEASNPAAVESIRPGSGTIFTNVARNDFTGDVWWEGKTPNPPADIAGWRDWTGQLIEDRDAQEQNALWSHPNARFTTSLTQVPTLASADDTAGVRIDAIIFGGRTRDREPLIRALVDPADGVYDGLTLGAEATFAAEGVEGKLRYDPMSMRPFLSYPEGEYANHWLTLLGQLDKPPIFAHVNWFQRDPQDGHYLWPGYRENLRALLWLIDYKNGHANGRATPVGVIPAADDLDLRGLDIPAVDMDRLLDVDRERWSEEVIHREKHLSQFSALPETIVTAHQRLADRLTGAGARHGERAT</sequence>
<gene>
    <name evidence="13" type="primary">pckG_1</name>
    <name evidence="10" type="synonym">pckG</name>
    <name evidence="13" type="ORF">MP11Mi_15040</name>
</gene>
<dbReference type="InterPro" id="IPR008210">
    <property type="entry name" value="PEP_carboxykinase_N"/>
</dbReference>
<feature type="binding site" evidence="10">
    <location>
        <begin position="393"/>
        <end position="395"/>
    </location>
    <ligand>
        <name>substrate</name>
    </ligand>
</feature>
<evidence type="ECO:0000256" key="9">
    <source>
        <dbReference type="ARBA" id="ARBA00023239"/>
    </source>
</evidence>
<dbReference type="GO" id="GO:0033993">
    <property type="term" value="P:response to lipid"/>
    <property type="evidence" value="ECO:0007669"/>
    <property type="project" value="TreeGrafter"/>
</dbReference>
<comment type="subcellular location">
    <subcellularLocation>
        <location evidence="10">Cytoplasm</location>
    </subcellularLocation>
</comment>
<comment type="caution">
    <text evidence="10">Lacks conserved residue(s) required for the propagation of feature annotation.</text>
</comment>
<dbReference type="PANTHER" id="PTHR11561">
    <property type="entry name" value="PHOSPHOENOLPYRUVATE CARBOXYKINASE"/>
    <property type="match status" value="1"/>
</dbReference>
<accession>A0AA97GW79</accession>
<dbReference type="Pfam" id="PF00821">
    <property type="entry name" value="PEPCK_GTP"/>
    <property type="match status" value="1"/>
</dbReference>
<feature type="domain" description="Phosphoenolpyruvate carboxykinase GTP-utilising N-terminal" evidence="12">
    <location>
        <begin position="22"/>
        <end position="232"/>
    </location>
</feature>
<evidence type="ECO:0000256" key="7">
    <source>
        <dbReference type="ARBA" id="ARBA00023134"/>
    </source>
</evidence>
<dbReference type="InterPro" id="IPR013035">
    <property type="entry name" value="PEP_carboxykinase_C"/>
</dbReference>
<comment type="subunit">
    <text evidence="10">Monomer.</text>
</comment>
<keyword evidence="10" id="KW-0963">Cytoplasm</keyword>
<keyword evidence="5 10" id="KW-0547">Nucleotide-binding</keyword>
<dbReference type="GO" id="GO:0006107">
    <property type="term" value="P:oxaloacetate metabolic process"/>
    <property type="evidence" value="ECO:0007669"/>
    <property type="project" value="TreeGrafter"/>
</dbReference>
<dbReference type="Gene3D" id="3.40.449.10">
    <property type="entry name" value="Phosphoenolpyruvate Carboxykinase, domain 1"/>
    <property type="match status" value="1"/>
</dbReference>
<keyword evidence="7 10" id="KW-0342">GTP-binding</keyword>
<evidence type="ECO:0000256" key="1">
    <source>
        <dbReference type="ARBA" id="ARBA00001936"/>
    </source>
</evidence>
<dbReference type="GO" id="GO:0030145">
    <property type="term" value="F:manganese ion binding"/>
    <property type="evidence" value="ECO:0007669"/>
    <property type="project" value="TreeGrafter"/>
</dbReference>
<dbReference type="AlphaFoldDB" id="A0AA97GW79"/>
<evidence type="ECO:0000256" key="4">
    <source>
        <dbReference type="ARBA" id="ARBA00022723"/>
    </source>
</evidence>
<keyword evidence="9 10" id="KW-0456">Lyase</keyword>
<dbReference type="HAMAP" id="MF_00452">
    <property type="entry name" value="PEPCK_GTP"/>
    <property type="match status" value="1"/>
</dbReference>
<feature type="binding site" evidence="10">
    <location>
        <begin position="519"/>
        <end position="522"/>
    </location>
    <ligand>
        <name>GTP</name>
        <dbReference type="ChEBI" id="CHEBI:37565"/>
    </ligand>
</feature>
<dbReference type="EC" id="4.1.1.32" evidence="10"/>
<dbReference type="PIRSF" id="PIRSF001348">
    <property type="entry name" value="PEP_carboxykinase_GTP"/>
    <property type="match status" value="1"/>
</dbReference>
<feature type="binding site" evidence="10">
    <location>
        <begin position="266"/>
        <end position="271"/>
    </location>
    <ligand>
        <name>GTP</name>
        <dbReference type="ChEBI" id="CHEBI:37565"/>
    </ligand>
</feature>
<dbReference type="GO" id="GO:0006094">
    <property type="term" value="P:gluconeogenesis"/>
    <property type="evidence" value="ECO:0007669"/>
    <property type="project" value="UniProtKB-UniRule"/>
</dbReference>
<keyword evidence="6 10" id="KW-0210">Decarboxylase</keyword>
<keyword evidence="8" id="KW-0464">Manganese</keyword>
<feature type="binding site" evidence="10">
    <location>
        <position position="265"/>
    </location>
    <ligand>
        <name>substrate</name>
    </ligand>
</feature>
<evidence type="ECO:0000256" key="5">
    <source>
        <dbReference type="ARBA" id="ARBA00022741"/>
    </source>
</evidence>
<dbReference type="GO" id="GO:0004613">
    <property type="term" value="F:phosphoenolpyruvate carboxykinase (GTP) activity"/>
    <property type="evidence" value="ECO:0007669"/>
    <property type="project" value="UniProtKB-UniRule"/>
</dbReference>
<protein>
    <recommendedName>
        <fullName evidence="10">Phosphoenolpyruvate carboxykinase [GTP]</fullName>
        <shortName evidence="10">PEP carboxykinase</shortName>
        <shortName evidence="10">PEPCK</shortName>
        <ecNumber evidence="10">4.1.1.32</ecNumber>
    </recommendedName>
    <alternativeName>
        <fullName evidence="10">GTP-dependent phosphoenolpyruvate carboxykinase</fullName>
        <shortName evidence="10">GTP-PEPCK</shortName>
    </alternativeName>
</protein>
<evidence type="ECO:0000256" key="6">
    <source>
        <dbReference type="ARBA" id="ARBA00022793"/>
    </source>
</evidence>
<proteinExistence type="inferred from homology"/>
<feature type="binding site" evidence="10">
    <location>
        <position position="75"/>
    </location>
    <ligand>
        <name>substrate</name>
    </ligand>
</feature>
<dbReference type="NCBIfam" id="NF003253">
    <property type="entry name" value="PRK04210.1"/>
    <property type="match status" value="1"/>
</dbReference>
<dbReference type="Gene3D" id="3.90.228.20">
    <property type="match status" value="1"/>
</dbReference>
<dbReference type="GO" id="GO:0005829">
    <property type="term" value="C:cytosol"/>
    <property type="evidence" value="ECO:0007669"/>
    <property type="project" value="TreeGrafter"/>
</dbReference>
<comment type="pathway">
    <text evidence="10">Carbohydrate biosynthesis; gluconeogenesis.</text>
</comment>
<dbReference type="Gene3D" id="2.170.8.10">
    <property type="entry name" value="Phosphoenolpyruvate Carboxykinase, domain 2"/>
    <property type="match status" value="1"/>
</dbReference>
<dbReference type="InterPro" id="IPR008209">
    <property type="entry name" value="PEP_carboxykinase_GTP"/>
</dbReference>
<dbReference type="Pfam" id="PF17297">
    <property type="entry name" value="PEPCK_N"/>
    <property type="match status" value="1"/>
</dbReference>
<feature type="binding site" evidence="10">
    <location>
        <position position="425"/>
    </location>
    <ligand>
        <name>GTP</name>
        <dbReference type="ChEBI" id="CHEBI:37565"/>
    </ligand>
</feature>
<evidence type="ECO:0000256" key="10">
    <source>
        <dbReference type="HAMAP-Rule" id="MF_00452"/>
    </source>
</evidence>
<keyword evidence="3 10" id="KW-0312">Gluconeogenesis</keyword>
<dbReference type="GO" id="GO:0046327">
    <property type="term" value="P:glycerol biosynthetic process from pyruvate"/>
    <property type="evidence" value="ECO:0007669"/>
    <property type="project" value="TreeGrafter"/>
</dbReference>
<dbReference type="GO" id="GO:0071333">
    <property type="term" value="P:cellular response to glucose stimulus"/>
    <property type="evidence" value="ECO:0007669"/>
    <property type="project" value="TreeGrafter"/>
</dbReference>
<comment type="catalytic activity">
    <reaction evidence="10">
        <text>oxaloacetate + GTP = phosphoenolpyruvate + GDP + CO2</text>
        <dbReference type="Rhea" id="RHEA:10388"/>
        <dbReference type="ChEBI" id="CHEBI:16452"/>
        <dbReference type="ChEBI" id="CHEBI:16526"/>
        <dbReference type="ChEBI" id="CHEBI:37565"/>
        <dbReference type="ChEBI" id="CHEBI:58189"/>
        <dbReference type="ChEBI" id="CHEBI:58702"/>
        <dbReference type="EC" id="4.1.1.32"/>
    </reaction>
</comment>
<evidence type="ECO:0000259" key="12">
    <source>
        <dbReference type="Pfam" id="PF17297"/>
    </source>
</evidence>
<dbReference type="GO" id="GO:0019543">
    <property type="term" value="P:propionate catabolic process"/>
    <property type="evidence" value="ECO:0007669"/>
    <property type="project" value="TreeGrafter"/>
</dbReference>
<organism evidence="13">
    <name type="scientific">Gordonia sp. MP11Mi</name>
    <dbReference type="NCBI Taxonomy" id="3022769"/>
    <lineage>
        <taxon>Bacteria</taxon>
        <taxon>Bacillati</taxon>
        <taxon>Actinomycetota</taxon>
        <taxon>Actinomycetes</taxon>
        <taxon>Mycobacteriales</taxon>
        <taxon>Gordoniaceae</taxon>
        <taxon>Gordonia</taxon>
    </lineage>
</organism>
<dbReference type="RefSeq" id="WP_420041651.1">
    <property type="nucleotide sequence ID" value="NZ_CP128986.1"/>
</dbReference>
<dbReference type="InterPro" id="IPR035077">
    <property type="entry name" value="PEP_carboxykinase_GTP_C"/>
</dbReference>
<evidence type="ECO:0000256" key="8">
    <source>
        <dbReference type="ARBA" id="ARBA00023211"/>
    </source>
</evidence>
<comment type="similarity">
    <text evidence="2 10">Belongs to the phosphoenolpyruvate carboxykinase [GTP] family.</text>
</comment>
<dbReference type="SUPFAM" id="SSF68923">
    <property type="entry name" value="PEP carboxykinase N-terminal domain"/>
    <property type="match status" value="1"/>
</dbReference>
<dbReference type="PANTHER" id="PTHR11561:SF0">
    <property type="entry name" value="PHOSPHOENOLPYRUVATE CARBOXYKINASE [GTP]-RELATED"/>
    <property type="match status" value="1"/>
</dbReference>
<dbReference type="GO" id="GO:0005525">
    <property type="term" value="F:GTP binding"/>
    <property type="evidence" value="ECO:0007669"/>
    <property type="project" value="UniProtKB-UniRule"/>
</dbReference>
<dbReference type="GO" id="GO:0042594">
    <property type="term" value="P:response to starvation"/>
    <property type="evidence" value="ECO:0007669"/>
    <property type="project" value="TreeGrafter"/>
</dbReference>
<evidence type="ECO:0000313" key="13">
    <source>
        <dbReference type="EMBL" id="WOC12418.1"/>
    </source>
</evidence>
<dbReference type="EMBL" id="CP128986">
    <property type="protein sequence ID" value="WOC12418.1"/>
    <property type="molecule type" value="Genomic_DNA"/>
</dbReference>
<feature type="binding site" evidence="10">
    <location>
        <position position="395"/>
    </location>
    <ligand>
        <name>GTP</name>
        <dbReference type="ChEBI" id="CHEBI:37565"/>
    </ligand>
</feature>
<reference evidence="13" key="1">
    <citation type="submission" date="2023-06" db="EMBL/GenBank/DDBJ databases">
        <title>Gordonia sp. nov. and Pseudochrobactrum sp. nov., two species isolated from the burying beetle Nicrophorus vespilloides.</title>
        <authorList>
            <person name="Poehlein A."/>
            <person name="Guzman J."/>
            <person name="Daniel R."/>
            <person name="Vilcinskas A."/>
        </authorList>
    </citation>
    <scope>NUCLEOTIDE SEQUENCE</scope>
    <source>
        <strain evidence="13">MP11Mi</strain>
    </source>
</reference>
<comment type="function">
    <text evidence="10">Catalyzes the conversion of oxaloacetate (OAA) to phosphoenolpyruvate (PEP), the rate-limiting step in the metabolic pathway that produces glucose from lactate and other precursors derived from the citric acid cycle.</text>
</comment>
<keyword evidence="4" id="KW-0479">Metal-binding</keyword>
<name>A0AA97GW79_9ACTN</name>
<feature type="binding site" evidence="10">
    <location>
        <begin position="212"/>
        <end position="214"/>
    </location>
    <ligand>
        <name>substrate</name>
    </ligand>
</feature>
<feature type="active site" evidence="10">
    <location>
        <position position="267"/>
    </location>
</feature>
<comment type="cofactor">
    <cofactor evidence="1">
        <name>Mn(2+)</name>
        <dbReference type="ChEBI" id="CHEBI:29035"/>
    </cofactor>
</comment>
<evidence type="ECO:0000256" key="2">
    <source>
        <dbReference type="ARBA" id="ARBA00005796"/>
    </source>
</evidence>
<evidence type="ECO:0000259" key="11">
    <source>
        <dbReference type="Pfam" id="PF00821"/>
    </source>
</evidence>